<dbReference type="GO" id="GO:0035556">
    <property type="term" value="P:intracellular signal transduction"/>
    <property type="evidence" value="ECO:0007669"/>
    <property type="project" value="TreeGrafter"/>
</dbReference>
<proteinExistence type="predicted"/>
<dbReference type="EMBL" id="JAACXV010013808">
    <property type="protein sequence ID" value="KAF7272219.1"/>
    <property type="molecule type" value="Genomic_DNA"/>
</dbReference>
<dbReference type="PANTHER" id="PTHR24346">
    <property type="entry name" value="MAP/MICROTUBULE AFFINITY-REGULATING KINASE"/>
    <property type="match status" value="1"/>
</dbReference>
<dbReference type="InterPro" id="IPR011009">
    <property type="entry name" value="Kinase-like_dom_sf"/>
</dbReference>
<keyword evidence="2 3" id="KW-0067">ATP-binding</keyword>
<reference evidence="5" key="1">
    <citation type="submission" date="2020-08" db="EMBL/GenBank/DDBJ databases">
        <title>Genome sequencing and assembly of the red palm weevil Rhynchophorus ferrugineus.</title>
        <authorList>
            <person name="Dias G.B."/>
            <person name="Bergman C.M."/>
            <person name="Manee M."/>
        </authorList>
    </citation>
    <scope>NUCLEOTIDE SEQUENCE</scope>
    <source>
        <strain evidence="5">AA-2017</strain>
        <tissue evidence="5">Whole larva</tissue>
    </source>
</reference>
<dbReference type="PROSITE" id="PS50011">
    <property type="entry name" value="PROTEIN_KINASE_DOM"/>
    <property type="match status" value="1"/>
</dbReference>
<evidence type="ECO:0000256" key="1">
    <source>
        <dbReference type="ARBA" id="ARBA00022741"/>
    </source>
</evidence>
<dbReference type="PANTHER" id="PTHR24346:SF79">
    <property type="entry name" value="PROTEIN KINASE DOMAIN-CONTAINING PROTEIN"/>
    <property type="match status" value="1"/>
</dbReference>
<evidence type="ECO:0000256" key="2">
    <source>
        <dbReference type="ARBA" id="ARBA00022840"/>
    </source>
</evidence>
<dbReference type="PROSITE" id="PS00108">
    <property type="entry name" value="PROTEIN_KINASE_ST"/>
    <property type="match status" value="1"/>
</dbReference>
<dbReference type="Proteomes" id="UP000625711">
    <property type="component" value="Unassembled WGS sequence"/>
</dbReference>
<organism evidence="5 6">
    <name type="scientific">Rhynchophorus ferrugineus</name>
    <name type="common">Red palm weevil</name>
    <name type="synonym">Curculio ferrugineus</name>
    <dbReference type="NCBI Taxonomy" id="354439"/>
    <lineage>
        <taxon>Eukaryota</taxon>
        <taxon>Metazoa</taxon>
        <taxon>Ecdysozoa</taxon>
        <taxon>Arthropoda</taxon>
        <taxon>Hexapoda</taxon>
        <taxon>Insecta</taxon>
        <taxon>Pterygota</taxon>
        <taxon>Neoptera</taxon>
        <taxon>Endopterygota</taxon>
        <taxon>Coleoptera</taxon>
        <taxon>Polyphaga</taxon>
        <taxon>Cucujiformia</taxon>
        <taxon>Curculionidae</taxon>
        <taxon>Dryophthorinae</taxon>
        <taxon>Rhynchophorus</taxon>
    </lineage>
</organism>
<keyword evidence="1 3" id="KW-0547">Nucleotide-binding</keyword>
<dbReference type="FunFam" id="1.10.510.10:FF:000571">
    <property type="entry name" value="Maternal embryonic leucine zipper kinase"/>
    <property type="match status" value="1"/>
</dbReference>
<evidence type="ECO:0000259" key="4">
    <source>
        <dbReference type="PROSITE" id="PS50011"/>
    </source>
</evidence>
<evidence type="ECO:0000313" key="5">
    <source>
        <dbReference type="EMBL" id="KAF7272219.1"/>
    </source>
</evidence>
<dbReference type="SUPFAM" id="SSF56112">
    <property type="entry name" value="Protein kinase-like (PK-like)"/>
    <property type="match status" value="1"/>
</dbReference>
<protein>
    <recommendedName>
        <fullName evidence="4">Protein kinase domain-containing protein</fullName>
    </recommendedName>
</protein>
<dbReference type="InterPro" id="IPR000719">
    <property type="entry name" value="Prot_kinase_dom"/>
</dbReference>
<feature type="domain" description="Protein kinase" evidence="4">
    <location>
        <begin position="18"/>
        <end position="287"/>
    </location>
</feature>
<dbReference type="AlphaFoldDB" id="A0A834MBV0"/>
<accession>A0A834MBV0</accession>
<gene>
    <name evidence="5" type="ORF">GWI33_014975</name>
</gene>
<dbReference type="PROSITE" id="PS00107">
    <property type="entry name" value="PROTEIN_KINASE_ATP"/>
    <property type="match status" value="1"/>
</dbReference>
<dbReference type="GO" id="GO:0005737">
    <property type="term" value="C:cytoplasm"/>
    <property type="evidence" value="ECO:0007669"/>
    <property type="project" value="TreeGrafter"/>
</dbReference>
<dbReference type="GO" id="GO:0005524">
    <property type="term" value="F:ATP binding"/>
    <property type="evidence" value="ECO:0007669"/>
    <property type="project" value="UniProtKB-UniRule"/>
</dbReference>
<sequence length="629" mass="70972">MSPPEGGGRKVVAIGNYRFTGRLLGRGNFARVEEAVHNVLNVRVAVKIMDVNEIKEDYVVKHLYREAKLMAKLNHLCIAALYQTMQRSDNVYYLVTELAAGGDLCTFIKNQKHGKLNESTTRYYARQFVSALAHMHNVGVVHRDLKMENVMLNLEHTQIKIVDFGLSNIYHPDEPLRTHCGSPEYAAPELFVTGKKYGPEVDLWSFGIILYGMVIGQLPFISNRSEQISSQERRKKLVSQISRGLGSAHRRLLALFSQEFRCMMNRMLVADARKRIGIKELLVHPWITEKGKRIIKPNPVKKLEIRDSTKLMSDIADILQLPVDEVATSIRNEPFSKIGGIYNILAHTFAINKLSGDGISRAVPPLNIENFSRKLDISNKDVSHSHRITTSKYLTMSGNDSINKSKLPVSIQARKSDNTTQSKIRPRTVQPMINREQDLVDYRTIKSPTLRRKAYSASLSSQNRPSTVSAITNKLPKVIDLSKPDVAKPASRGRGLVNGVNTLKKVSKGPKQEEDERVRSATERKLRYRPDKMTSLTRPATTNEAATNLRRYPDISSLNAGERINPRIIRATPTYETMPFEMSPFAFGDNDVGDTRKKVQKLKKPTIYDPIARCIAGYVVNNVPKKLPF</sequence>
<dbReference type="OrthoDB" id="193931at2759"/>
<evidence type="ECO:0000256" key="3">
    <source>
        <dbReference type="PROSITE-ProRule" id="PRU10141"/>
    </source>
</evidence>
<dbReference type="GO" id="GO:0004674">
    <property type="term" value="F:protein serine/threonine kinase activity"/>
    <property type="evidence" value="ECO:0007669"/>
    <property type="project" value="TreeGrafter"/>
</dbReference>
<keyword evidence="6" id="KW-1185">Reference proteome</keyword>
<dbReference type="SMART" id="SM00220">
    <property type="entry name" value="S_TKc"/>
    <property type="match status" value="1"/>
</dbReference>
<feature type="binding site" evidence="3">
    <location>
        <position position="47"/>
    </location>
    <ligand>
        <name>ATP</name>
        <dbReference type="ChEBI" id="CHEBI:30616"/>
    </ligand>
</feature>
<dbReference type="Gene3D" id="1.10.510.10">
    <property type="entry name" value="Transferase(Phosphotransferase) domain 1"/>
    <property type="match status" value="1"/>
</dbReference>
<dbReference type="InterPro" id="IPR017441">
    <property type="entry name" value="Protein_kinase_ATP_BS"/>
</dbReference>
<dbReference type="InterPro" id="IPR008271">
    <property type="entry name" value="Ser/Thr_kinase_AS"/>
</dbReference>
<comment type="caution">
    <text evidence="5">The sequence shown here is derived from an EMBL/GenBank/DDBJ whole genome shotgun (WGS) entry which is preliminary data.</text>
</comment>
<evidence type="ECO:0000313" key="6">
    <source>
        <dbReference type="Proteomes" id="UP000625711"/>
    </source>
</evidence>
<dbReference type="Pfam" id="PF00069">
    <property type="entry name" value="Pkinase"/>
    <property type="match status" value="1"/>
</dbReference>
<name>A0A834MBV0_RHYFE</name>